<evidence type="ECO:0000256" key="1">
    <source>
        <dbReference type="SAM" id="MobiDB-lite"/>
    </source>
</evidence>
<feature type="region of interest" description="Disordered" evidence="1">
    <location>
        <begin position="39"/>
        <end position="62"/>
    </location>
</feature>
<protein>
    <submittedName>
        <fullName evidence="2">Uncharacterized protein</fullName>
    </submittedName>
</protein>
<organism evidence="2 3">
    <name type="scientific">Vigna angularis var. angularis</name>
    <dbReference type="NCBI Taxonomy" id="157739"/>
    <lineage>
        <taxon>Eukaryota</taxon>
        <taxon>Viridiplantae</taxon>
        <taxon>Streptophyta</taxon>
        <taxon>Embryophyta</taxon>
        <taxon>Tracheophyta</taxon>
        <taxon>Spermatophyta</taxon>
        <taxon>Magnoliopsida</taxon>
        <taxon>eudicotyledons</taxon>
        <taxon>Gunneridae</taxon>
        <taxon>Pentapetalae</taxon>
        <taxon>rosids</taxon>
        <taxon>fabids</taxon>
        <taxon>Fabales</taxon>
        <taxon>Fabaceae</taxon>
        <taxon>Papilionoideae</taxon>
        <taxon>50 kb inversion clade</taxon>
        <taxon>NPAAA clade</taxon>
        <taxon>indigoferoid/millettioid clade</taxon>
        <taxon>Phaseoleae</taxon>
        <taxon>Vigna</taxon>
    </lineage>
</organism>
<feature type="compositionally biased region" description="Low complexity" evidence="1">
    <location>
        <begin position="88"/>
        <end position="98"/>
    </location>
</feature>
<keyword evidence="3" id="KW-1185">Reference proteome</keyword>
<gene>
    <name evidence="2" type="primary">Vigan.09G123300</name>
    <name evidence="2" type="ORF">VIGAN_09123300</name>
</gene>
<dbReference type="Proteomes" id="UP000291084">
    <property type="component" value="Chromosome 9"/>
</dbReference>
<dbReference type="EMBL" id="AP015042">
    <property type="protein sequence ID" value="BAT97709.1"/>
    <property type="molecule type" value="Genomic_DNA"/>
</dbReference>
<sequence length="224" mass="24798">QKAQGPFHFSDLENPRGSHILTHFQRTQRLEFLTTHSASVSVQTAGHRDGPPFNPKRHRRPGATRAAAKSFLFLFTRGKSSPSSPFLRAHTAASAKPATARHDPGRCQHRRSSSGSSPPRNPIPLFLFFSRARETVFSFVNRLSGELDHCAGQGSASVTGRCQRCLRSPRQRPLSFSASKERNPFPLLRTRGCHHQRGRTSPLLPTKPAAAQKFSSLPHTVILV</sequence>
<reference evidence="2 3" key="1">
    <citation type="journal article" date="2015" name="Sci. Rep.">
        <title>The power of single molecule real-time sequencing technology in the de novo assembly of a eukaryotic genome.</title>
        <authorList>
            <person name="Sakai H."/>
            <person name="Naito K."/>
            <person name="Ogiso-Tanaka E."/>
            <person name="Takahashi Y."/>
            <person name="Iseki K."/>
            <person name="Muto C."/>
            <person name="Satou K."/>
            <person name="Teruya K."/>
            <person name="Shiroma A."/>
            <person name="Shimoji M."/>
            <person name="Hirano T."/>
            <person name="Itoh T."/>
            <person name="Kaga A."/>
            <person name="Tomooka N."/>
        </authorList>
    </citation>
    <scope>NUCLEOTIDE SEQUENCE [LARGE SCALE GENOMIC DNA]</scope>
    <source>
        <strain evidence="3">cv. Shumari</strain>
    </source>
</reference>
<evidence type="ECO:0000313" key="3">
    <source>
        <dbReference type="Proteomes" id="UP000291084"/>
    </source>
</evidence>
<proteinExistence type="predicted"/>
<feature type="non-terminal residue" evidence="2">
    <location>
        <position position="1"/>
    </location>
</feature>
<accession>A0A0S3SXX7</accession>
<dbReference type="AlphaFoldDB" id="A0A0S3SXX7"/>
<name>A0A0S3SXX7_PHAAN</name>
<feature type="region of interest" description="Disordered" evidence="1">
    <location>
        <begin position="186"/>
        <end position="206"/>
    </location>
</feature>
<feature type="region of interest" description="Disordered" evidence="1">
    <location>
        <begin position="80"/>
        <end position="119"/>
    </location>
</feature>
<evidence type="ECO:0000313" key="2">
    <source>
        <dbReference type="EMBL" id="BAT97709.1"/>
    </source>
</evidence>